<evidence type="ECO:0000313" key="2">
    <source>
        <dbReference type="Proteomes" id="UP000192907"/>
    </source>
</evidence>
<gene>
    <name evidence="1" type="ORF">SAMN06296036_107267</name>
</gene>
<dbReference type="Pfam" id="PF12639">
    <property type="entry name" value="Colicin-DNase"/>
    <property type="match status" value="1"/>
</dbReference>
<dbReference type="STRING" id="1513793.SAMN06296036_107267"/>
<organism evidence="1 2">
    <name type="scientific">Pseudobacteriovorax antillogorgiicola</name>
    <dbReference type="NCBI Taxonomy" id="1513793"/>
    <lineage>
        <taxon>Bacteria</taxon>
        <taxon>Pseudomonadati</taxon>
        <taxon>Bdellovibrionota</taxon>
        <taxon>Oligoflexia</taxon>
        <taxon>Oligoflexales</taxon>
        <taxon>Pseudobacteriovoracaceae</taxon>
        <taxon>Pseudobacteriovorax</taxon>
    </lineage>
</organism>
<sequence>MRFLWHDDLAGGGTKYRYTFGSDDGKGEAPVVADLFEYSVQSPDTIGREILSTYNELKQFKAGFDNMAENLKMAVVLAEGALRQADMLRAIEANREKREHLVRVAKELTQIALGITPAGNGVDFYEMWYGKDIYGNNLSREQRLYAAMGIIAGNRLAWEATVGTMVATITPLAQKYLKGISSKGDLAFEEMLDILDRIPLGKPVNDLISKDSLPDGSIAYVKKISGVGDVTVVYNKYGFPDFGPFVKKDLKGAQKNVVTIELTGSRLDDFKEASKKAGFLNSRGTPCRPKGYTWHHDHRIGVMMLVKTAVHKKFPHTGGVRIWEEVTGLEYPKNDSTLSICPGE</sequence>
<evidence type="ECO:0000313" key="1">
    <source>
        <dbReference type="EMBL" id="SMF23077.1"/>
    </source>
</evidence>
<dbReference type="AlphaFoldDB" id="A0A1Y6BQN1"/>
<dbReference type="OrthoDB" id="9182528at2"/>
<dbReference type="Proteomes" id="UP000192907">
    <property type="component" value="Unassembled WGS sequence"/>
</dbReference>
<reference evidence="2" key="1">
    <citation type="submission" date="2017-04" db="EMBL/GenBank/DDBJ databases">
        <authorList>
            <person name="Varghese N."/>
            <person name="Submissions S."/>
        </authorList>
    </citation>
    <scope>NUCLEOTIDE SEQUENCE [LARGE SCALE GENOMIC DNA]</scope>
    <source>
        <strain evidence="2">RKEM611</strain>
    </source>
</reference>
<keyword evidence="2" id="KW-1185">Reference proteome</keyword>
<dbReference type="EMBL" id="FWZT01000007">
    <property type="protein sequence ID" value="SMF23077.1"/>
    <property type="molecule type" value="Genomic_DNA"/>
</dbReference>
<name>A0A1Y6BQN1_9BACT</name>
<dbReference type="RefSeq" id="WP_132318155.1">
    <property type="nucleotide sequence ID" value="NZ_FWZT01000007.1"/>
</dbReference>
<proteinExistence type="predicted"/>
<accession>A0A1Y6BQN1</accession>
<protein>
    <submittedName>
        <fullName evidence="1">DNase/tRNase domain of colicin-like bacteriocin</fullName>
    </submittedName>
</protein>